<feature type="domain" description="Cytochrome c" evidence="8">
    <location>
        <begin position="181"/>
        <end position="262"/>
    </location>
</feature>
<dbReference type="InterPro" id="IPR036909">
    <property type="entry name" value="Cyt_c-like_dom_sf"/>
</dbReference>
<dbReference type="InterPro" id="IPR050597">
    <property type="entry name" value="Cytochrome_c_Oxidase_Subunit"/>
</dbReference>
<keyword evidence="7" id="KW-0812">Transmembrane</keyword>
<keyword evidence="10" id="KW-1185">Reference proteome</keyword>
<evidence type="ECO:0000256" key="2">
    <source>
        <dbReference type="ARBA" id="ARBA00022617"/>
    </source>
</evidence>
<keyword evidence="3 6" id="KW-0479">Metal-binding</keyword>
<dbReference type="Proteomes" id="UP000826462">
    <property type="component" value="Chromosome 1"/>
</dbReference>
<keyword evidence="1" id="KW-0813">Transport</keyword>
<dbReference type="PANTHER" id="PTHR33751:SF9">
    <property type="entry name" value="CYTOCHROME C4"/>
    <property type="match status" value="1"/>
</dbReference>
<proteinExistence type="predicted"/>
<evidence type="ECO:0000256" key="5">
    <source>
        <dbReference type="ARBA" id="ARBA00023004"/>
    </source>
</evidence>
<protein>
    <submittedName>
        <fullName evidence="9">C-type cytochrome</fullName>
    </submittedName>
</protein>
<dbReference type="Pfam" id="PF00034">
    <property type="entry name" value="Cytochrom_C"/>
    <property type="match status" value="1"/>
</dbReference>
<evidence type="ECO:0000313" key="10">
    <source>
        <dbReference type="Proteomes" id="UP000826462"/>
    </source>
</evidence>
<keyword evidence="7" id="KW-1133">Transmembrane helix</keyword>
<dbReference type="InterPro" id="IPR009056">
    <property type="entry name" value="Cyt_c-like_dom"/>
</dbReference>
<organism evidence="9 10">
    <name type="scientific">Paraburkholderia edwinii</name>
    <dbReference type="NCBI Taxonomy" id="2861782"/>
    <lineage>
        <taxon>Bacteria</taxon>
        <taxon>Pseudomonadati</taxon>
        <taxon>Pseudomonadota</taxon>
        <taxon>Betaproteobacteria</taxon>
        <taxon>Burkholderiales</taxon>
        <taxon>Burkholderiaceae</taxon>
        <taxon>Paraburkholderia</taxon>
    </lineage>
</organism>
<evidence type="ECO:0000256" key="3">
    <source>
        <dbReference type="ARBA" id="ARBA00022723"/>
    </source>
</evidence>
<reference evidence="9 10" key="1">
    <citation type="submission" date="2021-07" db="EMBL/GenBank/DDBJ databases">
        <title>Paraburkholderia edwinii protects Aspergillus sp. from phenazines by acting as a toxin sponge.</title>
        <authorList>
            <person name="Dahlstrom K.M."/>
            <person name="Newman D.K."/>
        </authorList>
    </citation>
    <scope>NUCLEOTIDE SEQUENCE [LARGE SCALE GENOMIC DNA]</scope>
    <source>
        <strain evidence="9 10">Pe01</strain>
    </source>
</reference>
<keyword evidence="5 6" id="KW-0408">Iron</keyword>
<evidence type="ECO:0000256" key="1">
    <source>
        <dbReference type="ARBA" id="ARBA00022448"/>
    </source>
</evidence>
<evidence type="ECO:0000256" key="4">
    <source>
        <dbReference type="ARBA" id="ARBA00022982"/>
    </source>
</evidence>
<keyword evidence="7" id="KW-0472">Membrane</keyword>
<evidence type="ECO:0000256" key="7">
    <source>
        <dbReference type="SAM" id="Phobius"/>
    </source>
</evidence>
<dbReference type="Gene3D" id="1.10.760.10">
    <property type="entry name" value="Cytochrome c-like domain"/>
    <property type="match status" value="2"/>
</dbReference>
<keyword evidence="2 6" id="KW-0349">Heme</keyword>
<feature type="transmembrane region" description="Helical" evidence="7">
    <location>
        <begin position="12"/>
        <end position="36"/>
    </location>
</feature>
<dbReference type="EMBL" id="CP080095">
    <property type="protein sequence ID" value="QYD67155.1"/>
    <property type="molecule type" value="Genomic_DNA"/>
</dbReference>
<accession>A0ABX8UEI6</accession>
<dbReference type="PROSITE" id="PS51007">
    <property type="entry name" value="CYTC"/>
    <property type="match status" value="2"/>
</dbReference>
<dbReference type="SUPFAM" id="SSF46626">
    <property type="entry name" value="Cytochrome c"/>
    <property type="match status" value="2"/>
</dbReference>
<feature type="domain" description="Cytochrome c" evidence="8">
    <location>
        <begin position="90"/>
        <end position="166"/>
    </location>
</feature>
<name>A0ABX8UEI6_9BURK</name>
<evidence type="ECO:0000259" key="8">
    <source>
        <dbReference type="PROSITE" id="PS51007"/>
    </source>
</evidence>
<gene>
    <name evidence="9" type="ORF">KZJ38_12170</name>
</gene>
<dbReference type="RefSeq" id="WP_219796149.1">
    <property type="nucleotide sequence ID" value="NZ_CP080095.1"/>
</dbReference>
<dbReference type="PANTHER" id="PTHR33751">
    <property type="entry name" value="CBB3-TYPE CYTOCHROME C OXIDASE SUBUNIT FIXP"/>
    <property type="match status" value="1"/>
</dbReference>
<sequence>MDNERIFSLQNRWLVTAAGGMLTVIFVSALIGFVWLPSAQRDPQFQGIWNAICSAAGVPRPWLTQTSDVVTPGAQRSTVMVTPQLLSVTNDEAVGRGATLATRCSGCHNASLQVAPDLAAQDAAFVYKQLIDFKSGARTNVIMTTIAAGLTERDARDLAMFFGSRKADMPRRYGDEPTAPPIVAQGAPVRNIVACATCHGGVGHKAAAPLLQGMPESYLHEQLTAFSKGERHNDIDAQMRNIARNMTDAEIDAAAHFFASTGQQPAAATGR</sequence>
<evidence type="ECO:0000313" key="9">
    <source>
        <dbReference type="EMBL" id="QYD67155.1"/>
    </source>
</evidence>
<keyword evidence="4" id="KW-0249">Electron transport</keyword>
<evidence type="ECO:0000256" key="6">
    <source>
        <dbReference type="PROSITE-ProRule" id="PRU00433"/>
    </source>
</evidence>